<dbReference type="InterPro" id="IPR032466">
    <property type="entry name" value="Metal_Hydrolase"/>
</dbReference>
<dbReference type="AlphaFoldDB" id="A0A1T3P8V1"/>
<accession>A0A1T3P8V1</accession>
<organism evidence="2 3">
    <name type="scientific">Embleya scabrispora</name>
    <dbReference type="NCBI Taxonomy" id="159449"/>
    <lineage>
        <taxon>Bacteria</taxon>
        <taxon>Bacillati</taxon>
        <taxon>Actinomycetota</taxon>
        <taxon>Actinomycetes</taxon>
        <taxon>Kitasatosporales</taxon>
        <taxon>Streptomycetaceae</taxon>
        <taxon>Embleya</taxon>
    </lineage>
</organism>
<gene>
    <name evidence="2" type="ORF">B4N89_26840</name>
</gene>
<dbReference type="GO" id="GO:0016787">
    <property type="term" value="F:hydrolase activity"/>
    <property type="evidence" value="ECO:0007669"/>
    <property type="project" value="InterPro"/>
</dbReference>
<dbReference type="Proteomes" id="UP000190037">
    <property type="component" value="Unassembled WGS sequence"/>
</dbReference>
<dbReference type="EMBL" id="MWQN01000001">
    <property type="protein sequence ID" value="OPC85335.1"/>
    <property type="molecule type" value="Genomic_DNA"/>
</dbReference>
<dbReference type="InterPro" id="IPR052358">
    <property type="entry name" value="Aro_Compnd_Degr_Hydrolases"/>
</dbReference>
<dbReference type="Gene3D" id="3.20.20.140">
    <property type="entry name" value="Metal-dependent hydrolases"/>
    <property type="match status" value="1"/>
</dbReference>
<keyword evidence="3" id="KW-1185">Reference proteome</keyword>
<protein>
    <recommendedName>
        <fullName evidence="1">Amidohydrolase-related domain-containing protein</fullName>
    </recommendedName>
</protein>
<dbReference type="PANTHER" id="PTHR35563:SF2">
    <property type="entry name" value="BARREL METAL-DEPENDENT HYDROLASE, PUTATIVE (AFU_ORTHOLOGUE AFUA_1G16240)-RELATED"/>
    <property type="match status" value="1"/>
</dbReference>
<name>A0A1T3P8V1_9ACTN</name>
<dbReference type="SUPFAM" id="SSF51556">
    <property type="entry name" value="Metallo-dependent hydrolases"/>
    <property type="match status" value="1"/>
</dbReference>
<dbReference type="PANTHER" id="PTHR35563">
    <property type="entry name" value="BARREL METAL-DEPENDENT HYDROLASE, PUTATIVE (AFU_ORTHOLOGUE AFUA_1G16240)-RELATED"/>
    <property type="match status" value="1"/>
</dbReference>
<evidence type="ECO:0000313" key="2">
    <source>
        <dbReference type="EMBL" id="OPC85335.1"/>
    </source>
</evidence>
<dbReference type="Pfam" id="PF04909">
    <property type="entry name" value="Amidohydro_2"/>
    <property type="match status" value="1"/>
</dbReference>
<sequence length="296" mass="31671">MTGEAAAVIDAHVHVVSPDTRRYPLDGGTRDGTDYWSDGGCSAAEVLGTQTANDVRRTVLVQGVGAYGYDCRYLLDTVARYPRRTAAVIAVDMSDPAAAARCLRDHARVPSVTGVRLFAVSGGPQAPDPTWLTDHTSHAVWDVAAEAGLTVVLTAFTRQLPLLRPAIEARPGLRVALDHCAFPDPRARAAGRTAVRDLSDLPGVYLKVTTHLLAGAQAAGEDPADVVDDLAAAFGERRLAWGSDHPQTRTPDYPGMLALARHAIRRRDARARAEILGGTAQRLWFARDIRSPESGA</sequence>
<comment type="caution">
    <text evidence="2">The sequence shown here is derived from an EMBL/GenBank/DDBJ whole genome shotgun (WGS) entry which is preliminary data.</text>
</comment>
<dbReference type="OrthoDB" id="5450317at2"/>
<reference evidence="2 3" key="1">
    <citation type="submission" date="2017-03" db="EMBL/GenBank/DDBJ databases">
        <title>Draft genome sequence of Streptomyces scabrisporus NF3, endophyte isolated from Amphipterygium adstringens.</title>
        <authorList>
            <person name="Vazquez M."/>
            <person name="Ceapa C.D."/>
            <person name="Rodriguez Luna D."/>
            <person name="Sanchez Esquivel S."/>
        </authorList>
    </citation>
    <scope>NUCLEOTIDE SEQUENCE [LARGE SCALE GENOMIC DNA]</scope>
    <source>
        <strain evidence="2 3">NF3</strain>
    </source>
</reference>
<dbReference type="InterPro" id="IPR006680">
    <property type="entry name" value="Amidohydro-rel"/>
</dbReference>
<dbReference type="RefSeq" id="WP_078979665.1">
    <property type="nucleotide sequence ID" value="NZ_MWQN01000001.1"/>
</dbReference>
<feature type="domain" description="Amidohydrolase-related" evidence="1">
    <location>
        <begin position="9"/>
        <end position="285"/>
    </location>
</feature>
<evidence type="ECO:0000313" key="3">
    <source>
        <dbReference type="Proteomes" id="UP000190037"/>
    </source>
</evidence>
<evidence type="ECO:0000259" key="1">
    <source>
        <dbReference type="Pfam" id="PF04909"/>
    </source>
</evidence>
<proteinExistence type="predicted"/>
<dbReference type="STRING" id="159449.B4N89_26840"/>